<reference evidence="10 11" key="1">
    <citation type="submission" date="2014-04" db="EMBL/GenBank/DDBJ databases">
        <title>Draft genome sequence of Bacillus azotoformans MEV2011, a (co-) denitrifying strain unable to grow in the presence of oxygen.</title>
        <authorList>
            <person name="Nielsen M."/>
            <person name="Schreiber L."/>
            <person name="Finster K."/>
            <person name="Schramm A."/>
        </authorList>
    </citation>
    <scope>NUCLEOTIDE SEQUENCE [LARGE SCALE GENOMIC DNA]</scope>
    <source>
        <strain evidence="10 11">MEV2011</strain>
    </source>
</reference>
<dbReference type="AlphaFoldDB" id="A0A072NQT4"/>
<comment type="subcellular location">
    <subcellularLocation>
        <location evidence="8">Cytoplasm</location>
    </subcellularLocation>
</comment>
<dbReference type="SUPFAM" id="SSF53697">
    <property type="entry name" value="SIS domain"/>
    <property type="match status" value="1"/>
</dbReference>
<evidence type="ECO:0000256" key="5">
    <source>
        <dbReference type="ARBA" id="ARBA00023152"/>
    </source>
</evidence>
<comment type="caution">
    <text evidence="8">Lacks conserved residue(s) required for the propagation of feature annotation.</text>
</comment>
<evidence type="ECO:0000256" key="7">
    <source>
        <dbReference type="ARBA" id="ARBA00029321"/>
    </source>
</evidence>
<name>A0A072NQT4_SCHAZ</name>
<evidence type="ECO:0000313" key="10">
    <source>
        <dbReference type="EMBL" id="KEF40034.1"/>
    </source>
</evidence>
<evidence type="ECO:0000256" key="1">
    <source>
        <dbReference type="ARBA" id="ARBA00004926"/>
    </source>
</evidence>
<evidence type="ECO:0000256" key="8">
    <source>
        <dbReference type="HAMAP-Rule" id="MF_00473"/>
    </source>
</evidence>
<dbReference type="EMBL" id="JJRY01000001">
    <property type="protein sequence ID" value="KEF40034.1"/>
    <property type="molecule type" value="Genomic_DNA"/>
</dbReference>
<feature type="active site" description="Proton donor" evidence="8">
    <location>
        <position position="290"/>
    </location>
</feature>
<evidence type="ECO:0000256" key="9">
    <source>
        <dbReference type="RuleBase" id="RU000612"/>
    </source>
</evidence>
<keyword evidence="4 8" id="KW-0963">Cytoplasm</keyword>
<organism evidence="10 11">
    <name type="scientific">Schinkia azotoformans MEV2011</name>
    <dbReference type="NCBI Taxonomy" id="1348973"/>
    <lineage>
        <taxon>Bacteria</taxon>
        <taxon>Bacillati</taxon>
        <taxon>Bacillota</taxon>
        <taxon>Bacilli</taxon>
        <taxon>Bacillales</taxon>
        <taxon>Bacillaceae</taxon>
        <taxon>Calidifontibacillus/Schinkia group</taxon>
        <taxon>Schinkia</taxon>
    </lineage>
</organism>
<dbReference type="EC" id="5.3.1.9" evidence="8"/>
<dbReference type="PANTHER" id="PTHR11469:SF1">
    <property type="entry name" value="GLUCOSE-6-PHOSPHATE ISOMERASE"/>
    <property type="match status" value="1"/>
</dbReference>
<comment type="pathway">
    <text evidence="1 8 9">Carbohydrate degradation; glycolysis; D-glyceraldehyde 3-phosphate and glycerone phosphate from D-glucose: step 2/4.</text>
</comment>
<evidence type="ECO:0000256" key="4">
    <source>
        <dbReference type="ARBA" id="ARBA00022490"/>
    </source>
</evidence>
<dbReference type="UniPathway" id="UPA00109">
    <property type="reaction ID" value="UER00181"/>
</dbReference>
<dbReference type="FunFam" id="3.40.50.10490:FF:000015">
    <property type="entry name" value="Glucose-6-phosphate isomerase"/>
    <property type="match status" value="1"/>
</dbReference>
<feature type="modified residue" description="Phosphothreonine" evidence="8">
    <location>
        <position position="38"/>
    </location>
</feature>
<dbReference type="Pfam" id="PF00342">
    <property type="entry name" value="PGI"/>
    <property type="match status" value="1"/>
</dbReference>
<keyword evidence="8" id="KW-0597">Phosphoprotein</keyword>
<dbReference type="PROSITE" id="PS51463">
    <property type="entry name" value="P_GLUCOSE_ISOMERASE_3"/>
    <property type="match status" value="1"/>
</dbReference>
<keyword evidence="3 8" id="KW-0312">Gluconeogenesis</keyword>
<dbReference type="InterPro" id="IPR001672">
    <property type="entry name" value="G6P_Isomerase"/>
</dbReference>
<dbReference type="FunFam" id="3.40.50.10490:FF:000016">
    <property type="entry name" value="Glucose-6-phosphate isomerase"/>
    <property type="match status" value="1"/>
</dbReference>
<dbReference type="GO" id="GO:0006096">
    <property type="term" value="P:glycolytic process"/>
    <property type="evidence" value="ECO:0007669"/>
    <property type="project" value="UniProtKB-UniRule"/>
</dbReference>
<dbReference type="RefSeq" id="WP_035192344.1">
    <property type="nucleotide sequence ID" value="NZ_JJRY01000001.1"/>
</dbReference>
<dbReference type="GO" id="GO:0004347">
    <property type="term" value="F:glucose-6-phosphate isomerase activity"/>
    <property type="evidence" value="ECO:0007669"/>
    <property type="project" value="UniProtKB-UniRule"/>
</dbReference>
<comment type="pathway">
    <text evidence="8">Carbohydrate biosynthesis; gluconeogenesis.</text>
</comment>
<evidence type="ECO:0000256" key="2">
    <source>
        <dbReference type="ARBA" id="ARBA00006604"/>
    </source>
</evidence>
<comment type="caution">
    <text evidence="10">The sequence shown here is derived from an EMBL/GenBank/DDBJ whole genome shotgun (WGS) entry which is preliminary data.</text>
</comment>
<dbReference type="OrthoDB" id="140919at2"/>
<gene>
    <name evidence="8" type="primary">pgi</name>
    <name evidence="10" type="ORF">M670_00046</name>
</gene>
<dbReference type="NCBIfam" id="NF010697">
    <property type="entry name" value="PRK14097.1"/>
    <property type="match status" value="1"/>
</dbReference>
<dbReference type="GO" id="GO:0097367">
    <property type="term" value="F:carbohydrate derivative binding"/>
    <property type="evidence" value="ECO:0007669"/>
    <property type="project" value="InterPro"/>
</dbReference>
<keyword evidence="5 8" id="KW-0324">Glycolysis</keyword>
<dbReference type="PANTHER" id="PTHR11469">
    <property type="entry name" value="GLUCOSE-6-PHOSPHATE ISOMERASE"/>
    <property type="match status" value="1"/>
</dbReference>
<evidence type="ECO:0000256" key="6">
    <source>
        <dbReference type="ARBA" id="ARBA00023235"/>
    </source>
</evidence>
<comment type="function">
    <text evidence="8">Catalyzes the reversible isomerization of glucose-6-phosphate to fructose-6-phosphate.</text>
</comment>
<dbReference type="GO" id="GO:0006094">
    <property type="term" value="P:gluconeogenesis"/>
    <property type="evidence" value="ECO:0007669"/>
    <property type="project" value="UniProtKB-UniRule"/>
</dbReference>
<evidence type="ECO:0000256" key="3">
    <source>
        <dbReference type="ARBA" id="ARBA00022432"/>
    </source>
</evidence>
<sequence>MSKVNFDYSKALPFFNKHELDYVRDFVKNAHHSLHEKTGQGNDFLGWIDLPIHYDKEEFSRIQTAAERIKNNTDVLLVIGIGGSYLGARAALQMLTHSFYNELPKDKRQTPQIYFVGNHISSTYVQDLLDLLDGKDVSINVISKSGTTTEPAIAFRIFKKYIEEKYGVEEARKRIYATTDKEKGALKTLAEEEGYETFVVPDDIGGRYSVLTAVGLLPIAVGGVDIEQMMMGARAAREDLSKSELAENPSYQYAAIRNILYQKGKTIEMLVNYEPSLQYFSEWWKQLFGESEGKDQKGIFPTSANFSTDLHSLGQYVQEGRRDLFETVLYIEKSRQQIEIEQAARDLDGLNYLAGKSMDFVNQKAFQGTLLAHTDGNVPNLIITVPEINAFTFGYLVYFFEKACAMSGYLLGVNPFDQPGVEAYKKNMFALLGKPGFEKEKEELEKRLMNNNQ</sequence>
<dbReference type="PRINTS" id="PR00662">
    <property type="entry name" value="G6PISOMERASE"/>
</dbReference>
<dbReference type="GO" id="GO:0051156">
    <property type="term" value="P:glucose 6-phosphate metabolic process"/>
    <property type="evidence" value="ECO:0007669"/>
    <property type="project" value="TreeGrafter"/>
</dbReference>
<dbReference type="PROSITE" id="PS00174">
    <property type="entry name" value="P_GLUCOSE_ISOMERASE_2"/>
    <property type="match status" value="1"/>
</dbReference>
<dbReference type="CDD" id="cd05015">
    <property type="entry name" value="SIS_PGI_1"/>
    <property type="match status" value="1"/>
</dbReference>
<proteinExistence type="inferred from homology"/>
<accession>A0A072NQT4</accession>
<dbReference type="GO" id="GO:0048029">
    <property type="term" value="F:monosaccharide binding"/>
    <property type="evidence" value="ECO:0007669"/>
    <property type="project" value="TreeGrafter"/>
</dbReference>
<dbReference type="UniPathway" id="UPA00138"/>
<dbReference type="HAMAP" id="MF_00473">
    <property type="entry name" value="G6P_isomerase"/>
    <property type="match status" value="1"/>
</dbReference>
<dbReference type="InterPro" id="IPR018189">
    <property type="entry name" value="Phosphoglucose_isomerase_CS"/>
</dbReference>
<comment type="similarity">
    <text evidence="2 8 9">Belongs to the GPI family.</text>
</comment>
<protein>
    <recommendedName>
        <fullName evidence="8">Glucose-6-phosphate isomerase</fullName>
        <shortName evidence="8">GPI</shortName>
        <ecNumber evidence="8">5.3.1.9</ecNumber>
    </recommendedName>
    <alternativeName>
        <fullName evidence="8">Phosphoglucose isomerase</fullName>
        <shortName evidence="8">PGI</shortName>
    </alternativeName>
    <alternativeName>
        <fullName evidence="8">Phosphohexose isomerase</fullName>
        <shortName evidence="8">PHI</shortName>
    </alternativeName>
</protein>
<evidence type="ECO:0000313" key="11">
    <source>
        <dbReference type="Proteomes" id="UP000027936"/>
    </source>
</evidence>
<dbReference type="PROSITE" id="PS00765">
    <property type="entry name" value="P_GLUCOSE_ISOMERASE_1"/>
    <property type="match status" value="1"/>
</dbReference>
<dbReference type="Proteomes" id="UP000027936">
    <property type="component" value="Unassembled WGS sequence"/>
</dbReference>
<comment type="catalytic activity">
    <reaction evidence="7 8 9">
        <text>alpha-D-glucose 6-phosphate = beta-D-fructose 6-phosphate</text>
        <dbReference type="Rhea" id="RHEA:11816"/>
        <dbReference type="ChEBI" id="CHEBI:57634"/>
        <dbReference type="ChEBI" id="CHEBI:58225"/>
        <dbReference type="EC" id="5.3.1.9"/>
    </reaction>
</comment>
<feature type="active site" evidence="8">
    <location>
        <position position="425"/>
    </location>
</feature>
<dbReference type="InterPro" id="IPR035476">
    <property type="entry name" value="SIS_PGI_1"/>
</dbReference>
<dbReference type="PATRIC" id="fig|1348973.3.peg.43"/>
<dbReference type="CDD" id="cd05016">
    <property type="entry name" value="SIS_PGI_2"/>
    <property type="match status" value="1"/>
</dbReference>
<keyword evidence="6 8" id="KW-0413">Isomerase</keyword>
<dbReference type="GO" id="GO:0005829">
    <property type="term" value="C:cytosol"/>
    <property type="evidence" value="ECO:0007669"/>
    <property type="project" value="TreeGrafter"/>
</dbReference>
<dbReference type="Gene3D" id="3.40.50.10490">
    <property type="entry name" value="Glucose-6-phosphate isomerase like protein, domain 1"/>
    <property type="match status" value="3"/>
</dbReference>
<dbReference type="InterPro" id="IPR035482">
    <property type="entry name" value="SIS_PGI_2"/>
</dbReference>
<dbReference type="InterPro" id="IPR046348">
    <property type="entry name" value="SIS_dom_sf"/>
</dbReference>